<dbReference type="EMBL" id="JAKMXF010000321">
    <property type="protein sequence ID" value="KAI6649319.1"/>
    <property type="molecule type" value="Genomic_DNA"/>
</dbReference>
<dbReference type="SUPFAM" id="SSF81301">
    <property type="entry name" value="Nucleotidyltransferase"/>
    <property type="match status" value="1"/>
</dbReference>
<dbReference type="PANTHER" id="PTHR10682">
    <property type="entry name" value="POLY A POLYMERASE"/>
    <property type="match status" value="1"/>
</dbReference>
<sequence>MSDMRISSPSTATNGPVRPNIFLGVTSTLNIDKPTLEDLRATENMITAMQPHKVFDTPEGCSQRRKVLLELEKMAKEWIKEMTLLQGRSEEYAKEVGGKIFTFGSYRLGVHTQGADIDALLVAPRHISRDEVFTKFSDRLRSHDQIKHVKVIEDAYVPVIKMVFSGIEMDLTYARLALKAIPNTLDLQDTELLRNLDPRCIRSLNGCRVTDAILTLVPDVNHKEAFKCALRMIKLWAKNRGIYSNAMGYLGGVSWAILVARTCQLYPNASASTIVHKFFRVFTQWKWPQPIMLRGFEENVLNMQVWDARLNEQDAMHKMPIITPAYPEQNTTFNVRKSTLSVMQEEFDRASKICMLISLNRTNWEVLFEPVNFFSKYKHYIIVQLETDTEQDHLEWQGLLESMIRFLIENLETIRKYIDVACVYPSPIRQDPLPSTGPDAVKPVFKSSYFVGLQFLVAGIDLHLAEPLKQFTDRVYEKARKNKFSPTGKIALVYYKRSNLKEQFPNIDIKRKDTFSRLMKQYSNLFTTLNPRKSPSPPRNSLAVSSNPGSPRVHHESPQGTTGAMTMSPKPNGAPSSPQDVSMRNASQASESNSQMDTNGDVTKRETKRKHELLPSSQPKRVRSQSPPLQEHILTPELATPYELERFIPPFPLGKDTRKDIEIKLISKATTTTTS</sequence>
<evidence type="ECO:0000256" key="11">
    <source>
        <dbReference type="ARBA" id="ARBA00048830"/>
    </source>
</evidence>
<feature type="binding site" evidence="14">
    <location>
        <position position="118"/>
    </location>
    <ligand>
        <name>Mg(2+)</name>
        <dbReference type="ChEBI" id="CHEBI:18420"/>
        <label>1</label>
        <note>catalytic</note>
    </ligand>
</feature>
<feature type="binding site" evidence="13">
    <location>
        <position position="112"/>
    </location>
    <ligand>
        <name>ATP</name>
        <dbReference type="ChEBI" id="CHEBI:30616"/>
    </ligand>
</feature>
<evidence type="ECO:0000256" key="14">
    <source>
        <dbReference type="PIRSR" id="PIRSR018425-2"/>
    </source>
</evidence>
<dbReference type="SUPFAM" id="SSF55003">
    <property type="entry name" value="PAP/Archaeal CCA-adding enzyme, C-terminal domain"/>
    <property type="match status" value="1"/>
</dbReference>
<dbReference type="InterPro" id="IPR048840">
    <property type="entry name" value="PolA_pol_NTPase"/>
</dbReference>
<dbReference type="InterPro" id="IPR011068">
    <property type="entry name" value="NuclTrfase_I-like_C"/>
</dbReference>
<dbReference type="Pfam" id="PF20750">
    <property type="entry name" value="PAP_NTPase"/>
    <property type="match status" value="1"/>
</dbReference>
<dbReference type="InterPro" id="IPR007012">
    <property type="entry name" value="PolA_pol_cen_dom"/>
</dbReference>
<evidence type="ECO:0000256" key="1">
    <source>
        <dbReference type="ARBA" id="ARBA00001936"/>
    </source>
</evidence>
<keyword evidence="10 12" id="KW-0539">Nucleus</keyword>
<reference evidence="19 20" key="1">
    <citation type="journal article" date="2023" name="BMC Biol.">
        <title>The compact genome of the sponge Oopsacas minuta (Hexactinellida) is lacking key metazoan core genes.</title>
        <authorList>
            <person name="Santini S."/>
            <person name="Schenkelaars Q."/>
            <person name="Jourda C."/>
            <person name="Duchesne M."/>
            <person name="Belahbib H."/>
            <person name="Rocher C."/>
            <person name="Selva M."/>
            <person name="Riesgo A."/>
            <person name="Vervoort M."/>
            <person name="Leys S.P."/>
            <person name="Kodjabachian L."/>
            <person name="Le Bivic A."/>
            <person name="Borchiellini C."/>
            <person name="Claverie J.M."/>
            <person name="Renard E."/>
        </authorList>
    </citation>
    <scope>NUCLEOTIDE SEQUENCE [LARGE SCALE GENOMIC DNA]</scope>
    <source>
        <strain evidence="19">SPO-2</strain>
    </source>
</reference>
<dbReference type="InterPro" id="IPR014492">
    <property type="entry name" value="PolyA_polymerase"/>
</dbReference>
<keyword evidence="5 12" id="KW-0808">Transferase</keyword>
<feature type="binding site" evidence="13">
    <location>
        <position position="243"/>
    </location>
    <ligand>
        <name>ATP</name>
        <dbReference type="ChEBI" id="CHEBI:30616"/>
    </ligand>
</feature>
<feature type="binding site" evidence="14">
    <location>
        <position position="118"/>
    </location>
    <ligand>
        <name>Mg(2+)</name>
        <dbReference type="ChEBI" id="CHEBI:18420"/>
        <label>2</label>
        <note>catalytic</note>
    </ligand>
</feature>
<evidence type="ECO:0000256" key="2">
    <source>
        <dbReference type="ARBA" id="ARBA00004123"/>
    </source>
</evidence>
<dbReference type="Pfam" id="PF04926">
    <property type="entry name" value="PAP_RNA-bind"/>
    <property type="match status" value="1"/>
</dbReference>
<evidence type="ECO:0000259" key="17">
    <source>
        <dbReference type="Pfam" id="PF04928"/>
    </source>
</evidence>
<keyword evidence="4 12" id="KW-0507">mRNA processing</keyword>
<dbReference type="AlphaFoldDB" id="A0AAV7JKC5"/>
<dbReference type="Proteomes" id="UP001165289">
    <property type="component" value="Unassembled WGS sequence"/>
</dbReference>
<comment type="catalytic activity">
    <reaction evidence="11 12">
        <text>RNA(n) + ATP = RNA(n)-3'-adenine ribonucleotide + diphosphate</text>
        <dbReference type="Rhea" id="RHEA:11332"/>
        <dbReference type="Rhea" id="RHEA-COMP:14527"/>
        <dbReference type="Rhea" id="RHEA-COMP:17347"/>
        <dbReference type="ChEBI" id="CHEBI:30616"/>
        <dbReference type="ChEBI" id="CHEBI:33019"/>
        <dbReference type="ChEBI" id="CHEBI:140395"/>
        <dbReference type="ChEBI" id="CHEBI:173115"/>
        <dbReference type="EC" id="2.7.7.19"/>
    </reaction>
</comment>
<dbReference type="FunFam" id="1.10.1410.10:FF:000001">
    <property type="entry name" value="Putative poly(A) polymerase gamma"/>
    <property type="match status" value="1"/>
</dbReference>
<feature type="binding site" evidence="13">
    <location>
        <position position="170"/>
    </location>
    <ligand>
        <name>ATP</name>
        <dbReference type="ChEBI" id="CHEBI:30616"/>
    </ligand>
</feature>
<comment type="caution">
    <text evidence="19">The sequence shown here is derived from an EMBL/GenBank/DDBJ whole genome shotgun (WGS) entry which is preliminary data.</text>
</comment>
<proteinExistence type="inferred from homology"/>
<feature type="binding site" evidence="13">
    <location>
        <position position="234"/>
    </location>
    <ligand>
        <name>ATP</name>
        <dbReference type="ChEBI" id="CHEBI:30616"/>
    </ligand>
</feature>
<accession>A0AAV7JKC5</accession>
<evidence type="ECO:0000259" key="18">
    <source>
        <dbReference type="Pfam" id="PF20750"/>
    </source>
</evidence>
<feature type="region of interest" description="Disordered" evidence="15">
    <location>
        <begin position="526"/>
        <end position="637"/>
    </location>
</feature>
<dbReference type="Gene3D" id="3.30.460.10">
    <property type="entry name" value="Beta Polymerase, domain 2"/>
    <property type="match status" value="1"/>
</dbReference>
<evidence type="ECO:0000256" key="10">
    <source>
        <dbReference type="ARBA" id="ARBA00023242"/>
    </source>
</evidence>
<gene>
    <name evidence="19" type="ORF">LOD99_11685</name>
</gene>
<dbReference type="CDD" id="cd05402">
    <property type="entry name" value="NT_PAP_TUTase"/>
    <property type="match status" value="1"/>
</dbReference>
<dbReference type="GO" id="GO:1990817">
    <property type="term" value="F:poly(A) RNA polymerase activity"/>
    <property type="evidence" value="ECO:0007669"/>
    <property type="project" value="UniProtKB-UniRule"/>
</dbReference>
<comment type="cofactor">
    <cofactor evidence="14">
        <name>Mg(2+)</name>
        <dbReference type="ChEBI" id="CHEBI:18420"/>
    </cofactor>
    <text evidence="14">Binds 2 magnesium ions. Also active with manganese.</text>
</comment>
<dbReference type="PANTHER" id="PTHR10682:SF10">
    <property type="entry name" value="POLYNUCLEOTIDE ADENYLYLTRANSFERASE"/>
    <property type="match status" value="1"/>
</dbReference>
<dbReference type="Gene3D" id="1.10.1410.10">
    <property type="match status" value="1"/>
</dbReference>
<evidence type="ECO:0000256" key="13">
    <source>
        <dbReference type="PIRSR" id="PIRSR018425-1"/>
    </source>
</evidence>
<keyword evidence="20" id="KW-1185">Reference proteome</keyword>
<keyword evidence="6 14" id="KW-0479">Metal-binding</keyword>
<dbReference type="InterPro" id="IPR007010">
    <property type="entry name" value="PolA_pol_RNA-bd_dom"/>
</dbReference>
<feature type="binding site" evidence="14">
    <location>
        <position position="170"/>
    </location>
    <ligand>
        <name>Mg(2+)</name>
        <dbReference type="ChEBI" id="CHEBI:18420"/>
        <label>2</label>
        <note>catalytic</note>
    </ligand>
</feature>
<feature type="binding site" evidence="14">
    <location>
        <position position="116"/>
    </location>
    <ligand>
        <name>Mg(2+)</name>
        <dbReference type="ChEBI" id="CHEBI:18420"/>
        <label>1</label>
        <note>catalytic</note>
    </ligand>
</feature>
<dbReference type="InterPro" id="IPR043519">
    <property type="entry name" value="NT_sf"/>
</dbReference>
<dbReference type="FunFam" id="3.30.460.10:FF:000002">
    <property type="entry name" value="Poly(A) polymerase alpha, putative"/>
    <property type="match status" value="1"/>
</dbReference>
<dbReference type="GO" id="GO:0031123">
    <property type="term" value="P:RNA 3'-end processing"/>
    <property type="evidence" value="ECO:0007669"/>
    <property type="project" value="InterPro"/>
</dbReference>
<name>A0AAV7JKC5_9METZ</name>
<evidence type="ECO:0000256" key="9">
    <source>
        <dbReference type="ARBA" id="ARBA00022842"/>
    </source>
</evidence>
<dbReference type="Gene3D" id="3.30.70.590">
    <property type="entry name" value="Poly(A) polymerase predicted RNA binding domain"/>
    <property type="match status" value="1"/>
</dbReference>
<evidence type="ECO:0000256" key="12">
    <source>
        <dbReference type="PIRNR" id="PIRNR018425"/>
    </source>
</evidence>
<protein>
    <recommendedName>
        <fullName evidence="12">Poly(A) polymerase</fullName>
        <ecNumber evidence="12">2.7.7.19</ecNumber>
    </recommendedName>
</protein>
<feature type="binding site" evidence="13">
    <location>
        <begin position="116"/>
        <end position="118"/>
    </location>
    <ligand>
        <name>ATP</name>
        <dbReference type="ChEBI" id="CHEBI:30616"/>
    </ligand>
</feature>
<dbReference type="GO" id="GO:0005634">
    <property type="term" value="C:nucleus"/>
    <property type="evidence" value="ECO:0007669"/>
    <property type="project" value="UniProtKB-SubCell"/>
</dbReference>
<dbReference type="EC" id="2.7.7.19" evidence="12"/>
<evidence type="ECO:0000256" key="3">
    <source>
        <dbReference type="ARBA" id="ARBA00010912"/>
    </source>
</evidence>
<evidence type="ECO:0000256" key="4">
    <source>
        <dbReference type="ARBA" id="ARBA00022664"/>
    </source>
</evidence>
<feature type="compositionally biased region" description="Polar residues" evidence="15">
    <location>
        <begin position="615"/>
        <end position="628"/>
    </location>
</feature>
<evidence type="ECO:0000313" key="20">
    <source>
        <dbReference type="Proteomes" id="UP001165289"/>
    </source>
</evidence>
<organism evidence="19 20">
    <name type="scientific">Oopsacas minuta</name>
    <dbReference type="NCBI Taxonomy" id="111878"/>
    <lineage>
        <taxon>Eukaryota</taxon>
        <taxon>Metazoa</taxon>
        <taxon>Porifera</taxon>
        <taxon>Hexactinellida</taxon>
        <taxon>Hexasterophora</taxon>
        <taxon>Lyssacinosida</taxon>
        <taxon>Leucopsacidae</taxon>
        <taxon>Oopsacas</taxon>
    </lineage>
</organism>
<evidence type="ECO:0000256" key="7">
    <source>
        <dbReference type="ARBA" id="ARBA00022741"/>
    </source>
</evidence>
<dbReference type="Pfam" id="PF04928">
    <property type="entry name" value="PAP_central"/>
    <property type="match status" value="1"/>
</dbReference>
<comment type="subcellular location">
    <subcellularLocation>
        <location evidence="2 12">Nucleus</location>
    </subcellularLocation>
</comment>
<keyword evidence="8 12" id="KW-0067">ATP-binding</keyword>
<comment type="similarity">
    <text evidence="3 12">Belongs to the poly(A) polymerase family.</text>
</comment>
<feature type="binding site" evidence="13">
    <location>
        <begin position="103"/>
        <end position="105"/>
    </location>
    <ligand>
        <name>ATP</name>
        <dbReference type="ChEBI" id="CHEBI:30616"/>
    </ligand>
</feature>
<evidence type="ECO:0000256" key="8">
    <source>
        <dbReference type="ARBA" id="ARBA00022840"/>
    </source>
</evidence>
<feature type="domain" description="Poly(A) polymerase nucleotidyltransferase" evidence="18">
    <location>
        <begin position="24"/>
        <end position="217"/>
    </location>
</feature>
<keyword evidence="7 12" id="KW-0547">Nucleotide-binding</keyword>
<evidence type="ECO:0000259" key="16">
    <source>
        <dbReference type="Pfam" id="PF04926"/>
    </source>
</evidence>
<dbReference type="PIRSF" id="PIRSF018425">
    <property type="entry name" value="PolyA_polymerase"/>
    <property type="match status" value="1"/>
</dbReference>
<comment type="function">
    <text evidence="12">Polymerase that creates the 3'-poly(A) tail of mRNA's.</text>
</comment>
<evidence type="ECO:0000256" key="15">
    <source>
        <dbReference type="SAM" id="MobiDB-lite"/>
    </source>
</evidence>
<dbReference type="GO" id="GO:0003723">
    <property type="term" value="F:RNA binding"/>
    <property type="evidence" value="ECO:0007669"/>
    <property type="project" value="UniProtKB-UniRule"/>
</dbReference>
<dbReference type="GO" id="GO:0046872">
    <property type="term" value="F:metal ion binding"/>
    <property type="evidence" value="ECO:0007669"/>
    <property type="project" value="UniProtKB-KW"/>
</dbReference>
<dbReference type="SUPFAM" id="SSF81631">
    <property type="entry name" value="PAP/OAS1 substrate-binding domain"/>
    <property type="match status" value="1"/>
</dbReference>
<feature type="binding site" evidence="14">
    <location>
        <position position="116"/>
    </location>
    <ligand>
        <name>Mg(2+)</name>
        <dbReference type="ChEBI" id="CHEBI:18420"/>
        <label>2</label>
        <note>catalytic</note>
    </ligand>
</feature>
<feature type="domain" description="Poly(A) polymerase central" evidence="17">
    <location>
        <begin position="226"/>
        <end position="369"/>
    </location>
</feature>
<dbReference type="GO" id="GO:0006397">
    <property type="term" value="P:mRNA processing"/>
    <property type="evidence" value="ECO:0007669"/>
    <property type="project" value="UniProtKB-KW"/>
</dbReference>
<dbReference type="GO" id="GO:0005524">
    <property type="term" value="F:ATP binding"/>
    <property type="evidence" value="ECO:0007669"/>
    <property type="project" value="UniProtKB-UniRule"/>
</dbReference>
<comment type="cofactor">
    <cofactor evidence="1">
        <name>Mn(2+)</name>
        <dbReference type="ChEBI" id="CHEBI:29035"/>
    </cofactor>
</comment>
<evidence type="ECO:0000256" key="6">
    <source>
        <dbReference type="ARBA" id="ARBA00022723"/>
    </source>
</evidence>
<feature type="compositionally biased region" description="Polar residues" evidence="15">
    <location>
        <begin position="574"/>
        <end position="601"/>
    </location>
</feature>
<feature type="binding site" evidence="13">
    <location>
        <begin position="252"/>
        <end position="253"/>
    </location>
    <ligand>
        <name>ATP</name>
        <dbReference type="ChEBI" id="CHEBI:30616"/>
    </ligand>
</feature>
<evidence type="ECO:0000313" key="19">
    <source>
        <dbReference type="EMBL" id="KAI6649319.1"/>
    </source>
</evidence>
<feature type="domain" description="Poly(A) polymerase RNA-binding" evidence="16">
    <location>
        <begin position="372"/>
        <end position="431"/>
    </location>
</feature>
<evidence type="ECO:0000256" key="5">
    <source>
        <dbReference type="ARBA" id="ARBA00022679"/>
    </source>
</evidence>
<keyword evidence="9 14" id="KW-0460">Magnesium</keyword>